<dbReference type="Proteomes" id="UP000541810">
    <property type="component" value="Unassembled WGS sequence"/>
</dbReference>
<gene>
    <name evidence="1" type="ORF">HNQ40_000580</name>
</gene>
<evidence type="ECO:0000313" key="1">
    <source>
        <dbReference type="EMBL" id="MBB6428774.1"/>
    </source>
</evidence>
<evidence type="ECO:0000313" key="2">
    <source>
        <dbReference type="Proteomes" id="UP000541810"/>
    </source>
</evidence>
<name>A0A7X0LJH6_9BACT</name>
<reference evidence="1 2" key="1">
    <citation type="submission" date="2020-08" db="EMBL/GenBank/DDBJ databases">
        <title>Genomic Encyclopedia of Type Strains, Phase IV (KMG-IV): sequencing the most valuable type-strain genomes for metagenomic binning, comparative biology and taxonomic classification.</title>
        <authorList>
            <person name="Goeker M."/>
        </authorList>
    </citation>
    <scope>NUCLEOTIDE SEQUENCE [LARGE SCALE GENOMIC DNA]</scope>
    <source>
        <strain evidence="1 2">DSM 103725</strain>
    </source>
</reference>
<dbReference type="EMBL" id="JACHGY010000001">
    <property type="protein sequence ID" value="MBB6428774.1"/>
    <property type="molecule type" value="Genomic_DNA"/>
</dbReference>
<protein>
    <submittedName>
        <fullName evidence="1">Uncharacterized protein</fullName>
    </submittedName>
</protein>
<dbReference type="PROSITE" id="PS51257">
    <property type="entry name" value="PROKAR_LIPOPROTEIN"/>
    <property type="match status" value="1"/>
</dbReference>
<organism evidence="1 2">
    <name type="scientific">Algisphaera agarilytica</name>
    <dbReference type="NCBI Taxonomy" id="1385975"/>
    <lineage>
        <taxon>Bacteria</taxon>
        <taxon>Pseudomonadati</taxon>
        <taxon>Planctomycetota</taxon>
        <taxon>Phycisphaerae</taxon>
        <taxon>Phycisphaerales</taxon>
        <taxon>Phycisphaeraceae</taxon>
        <taxon>Algisphaera</taxon>
    </lineage>
</organism>
<dbReference type="RefSeq" id="WP_184676210.1">
    <property type="nucleotide sequence ID" value="NZ_JACHGY010000001.1"/>
</dbReference>
<keyword evidence="2" id="KW-1185">Reference proteome</keyword>
<proteinExistence type="predicted"/>
<sequence length="358" mass="39667">MLYRPTRWILVCLLAFTATGCSVIGPEAIRGGRLAYNESVQVTGDQELLLNIVRLRYRDTPTILQIASINTQFNMETRLNGGTTIVSSAAENFSVSGTQSYYERPTISYRPVVGQAFIQQMLEPVNEDKLTLLYNAGWPVDTLFGLTVQSINGIQNAPGASGPTPELDPDFRRFQLVIRGFRDLQRAGLLTVGRDKDSSQLRISPDVGLQQEIAFIQKTLGIDPEETTYKIAQATEAVENDTIAIVPRSLMSAMFYLSQGVDVPEGDIEDGRVFTAQYADGKPVDWQKETNNLFRVRTGWLAPTNAYVSVKYRDRWFYISDNDLSSKTTFALISQLFAMQAGNLRNSGPVLTLPLGGG</sequence>
<dbReference type="AlphaFoldDB" id="A0A7X0LJH6"/>
<comment type="caution">
    <text evidence="1">The sequence shown here is derived from an EMBL/GenBank/DDBJ whole genome shotgun (WGS) entry which is preliminary data.</text>
</comment>
<accession>A0A7X0LJH6</accession>